<name>A0A9D4EFT6_DREPO</name>
<protein>
    <submittedName>
        <fullName evidence="2">Uncharacterized protein</fullName>
    </submittedName>
</protein>
<dbReference type="AlphaFoldDB" id="A0A9D4EFT6"/>
<comment type="caution">
    <text evidence="2">The sequence shown here is derived from an EMBL/GenBank/DDBJ whole genome shotgun (WGS) entry which is preliminary data.</text>
</comment>
<keyword evidence="3" id="KW-1185">Reference proteome</keyword>
<dbReference type="Proteomes" id="UP000828390">
    <property type="component" value="Unassembled WGS sequence"/>
</dbReference>
<evidence type="ECO:0000256" key="1">
    <source>
        <dbReference type="SAM" id="MobiDB-lite"/>
    </source>
</evidence>
<gene>
    <name evidence="2" type="ORF">DPMN_178832</name>
</gene>
<sequence>MDFERNERQLCKKTPPMGLATNRMDAMPAGIAMLFFRRGQWTRHDRLNGLDVTDST</sequence>
<evidence type="ECO:0000313" key="3">
    <source>
        <dbReference type="Proteomes" id="UP000828390"/>
    </source>
</evidence>
<organism evidence="2 3">
    <name type="scientific">Dreissena polymorpha</name>
    <name type="common">Zebra mussel</name>
    <name type="synonym">Mytilus polymorpha</name>
    <dbReference type="NCBI Taxonomy" id="45954"/>
    <lineage>
        <taxon>Eukaryota</taxon>
        <taxon>Metazoa</taxon>
        <taxon>Spiralia</taxon>
        <taxon>Lophotrochozoa</taxon>
        <taxon>Mollusca</taxon>
        <taxon>Bivalvia</taxon>
        <taxon>Autobranchia</taxon>
        <taxon>Heteroconchia</taxon>
        <taxon>Euheterodonta</taxon>
        <taxon>Imparidentia</taxon>
        <taxon>Neoheterodontei</taxon>
        <taxon>Myida</taxon>
        <taxon>Dreissenoidea</taxon>
        <taxon>Dreissenidae</taxon>
        <taxon>Dreissena</taxon>
    </lineage>
</organism>
<accession>A0A9D4EFT6</accession>
<feature type="region of interest" description="Disordered" evidence="1">
    <location>
        <begin position="1"/>
        <end position="22"/>
    </location>
</feature>
<evidence type="ECO:0000313" key="2">
    <source>
        <dbReference type="EMBL" id="KAH3777390.1"/>
    </source>
</evidence>
<proteinExistence type="predicted"/>
<dbReference type="EMBL" id="JAIWYP010000009">
    <property type="protein sequence ID" value="KAH3777390.1"/>
    <property type="molecule type" value="Genomic_DNA"/>
</dbReference>
<feature type="compositionally biased region" description="Basic and acidic residues" evidence="1">
    <location>
        <begin position="1"/>
        <end position="10"/>
    </location>
</feature>
<reference evidence="2" key="2">
    <citation type="submission" date="2020-11" db="EMBL/GenBank/DDBJ databases">
        <authorList>
            <person name="McCartney M.A."/>
            <person name="Auch B."/>
            <person name="Kono T."/>
            <person name="Mallez S."/>
            <person name="Becker A."/>
            <person name="Gohl D.M."/>
            <person name="Silverstein K.A.T."/>
            <person name="Koren S."/>
            <person name="Bechman K.B."/>
            <person name="Herman A."/>
            <person name="Abrahante J.E."/>
            <person name="Garbe J."/>
        </authorList>
    </citation>
    <scope>NUCLEOTIDE SEQUENCE</scope>
    <source>
        <strain evidence="2">Duluth1</strain>
        <tissue evidence="2">Whole animal</tissue>
    </source>
</reference>
<reference evidence="2" key="1">
    <citation type="journal article" date="2019" name="bioRxiv">
        <title>The Genome of the Zebra Mussel, Dreissena polymorpha: A Resource for Invasive Species Research.</title>
        <authorList>
            <person name="McCartney M.A."/>
            <person name="Auch B."/>
            <person name="Kono T."/>
            <person name="Mallez S."/>
            <person name="Zhang Y."/>
            <person name="Obille A."/>
            <person name="Becker A."/>
            <person name="Abrahante J.E."/>
            <person name="Garbe J."/>
            <person name="Badalamenti J.P."/>
            <person name="Herman A."/>
            <person name="Mangelson H."/>
            <person name="Liachko I."/>
            <person name="Sullivan S."/>
            <person name="Sone E.D."/>
            <person name="Koren S."/>
            <person name="Silverstein K.A.T."/>
            <person name="Beckman K.B."/>
            <person name="Gohl D.M."/>
        </authorList>
    </citation>
    <scope>NUCLEOTIDE SEQUENCE</scope>
    <source>
        <strain evidence="2">Duluth1</strain>
        <tissue evidence="2">Whole animal</tissue>
    </source>
</reference>